<proteinExistence type="predicted"/>
<accession>A0A0F9MHF0</accession>
<name>A0A0F9MHF0_9ZZZZ</name>
<gene>
    <name evidence="1" type="ORF">LCGC14_1459830</name>
</gene>
<organism evidence="1">
    <name type="scientific">marine sediment metagenome</name>
    <dbReference type="NCBI Taxonomy" id="412755"/>
    <lineage>
        <taxon>unclassified sequences</taxon>
        <taxon>metagenomes</taxon>
        <taxon>ecological metagenomes</taxon>
    </lineage>
</organism>
<evidence type="ECO:0000313" key="1">
    <source>
        <dbReference type="EMBL" id="KKM68547.1"/>
    </source>
</evidence>
<sequence length="236" mass="26587">MTAREMQIAFESWFEHASVDHGLISDEVFRYINEAQDIVVDQIFAKFEQDQILVDDLRVLVEKDAEVDALYAGGDSAINGLVADYATIPTNYRFMISARSEIKYNRLGITVATDVKDAIRTISGSFTTSVVPVRIAQSDDIHRLLLDPFNRTRFREPLGVVNGLRLLVHTDSLFICERFLLNYIRTPDQVSIDGSGTDCELPAHLHRVIVDTAIDRFVQRGSLIGKMLSLQLQPES</sequence>
<protein>
    <submittedName>
        <fullName evidence="1">Uncharacterized protein</fullName>
    </submittedName>
</protein>
<comment type="caution">
    <text evidence="1">The sequence shown here is derived from an EMBL/GenBank/DDBJ whole genome shotgun (WGS) entry which is preliminary data.</text>
</comment>
<reference evidence="1" key="1">
    <citation type="journal article" date="2015" name="Nature">
        <title>Complex archaea that bridge the gap between prokaryotes and eukaryotes.</title>
        <authorList>
            <person name="Spang A."/>
            <person name="Saw J.H."/>
            <person name="Jorgensen S.L."/>
            <person name="Zaremba-Niedzwiedzka K."/>
            <person name="Martijn J."/>
            <person name="Lind A.E."/>
            <person name="van Eijk R."/>
            <person name="Schleper C."/>
            <person name="Guy L."/>
            <person name="Ettema T.J."/>
        </authorList>
    </citation>
    <scope>NUCLEOTIDE SEQUENCE</scope>
</reference>
<dbReference type="EMBL" id="LAZR01010149">
    <property type="protein sequence ID" value="KKM68547.1"/>
    <property type="molecule type" value="Genomic_DNA"/>
</dbReference>
<dbReference type="AlphaFoldDB" id="A0A0F9MHF0"/>